<evidence type="ECO:0000313" key="1">
    <source>
        <dbReference type="EMBL" id="KAF8400166.1"/>
    </source>
</evidence>
<dbReference type="OMA" id="MDFTHIS"/>
<proteinExistence type="predicted"/>
<accession>A0A834Z782</accession>
<dbReference type="PANTHER" id="PTHR34776:SF1">
    <property type="entry name" value="F17F16.3 PROTEIN"/>
    <property type="match status" value="1"/>
</dbReference>
<name>A0A834Z782_TETSI</name>
<dbReference type="PANTHER" id="PTHR34776">
    <property type="entry name" value="F17F16.3 PROTEIN"/>
    <property type="match status" value="1"/>
</dbReference>
<organism evidence="1 2">
    <name type="scientific">Tetracentron sinense</name>
    <name type="common">Spur-leaf</name>
    <dbReference type="NCBI Taxonomy" id="13715"/>
    <lineage>
        <taxon>Eukaryota</taxon>
        <taxon>Viridiplantae</taxon>
        <taxon>Streptophyta</taxon>
        <taxon>Embryophyta</taxon>
        <taxon>Tracheophyta</taxon>
        <taxon>Spermatophyta</taxon>
        <taxon>Magnoliopsida</taxon>
        <taxon>Trochodendrales</taxon>
        <taxon>Trochodendraceae</taxon>
        <taxon>Tetracentron</taxon>
    </lineage>
</organism>
<protein>
    <submittedName>
        <fullName evidence="1">Uncharacterized protein</fullName>
    </submittedName>
</protein>
<dbReference type="Proteomes" id="UP000655225">
    <property type="component" value="Unassembled WGS sequence"/>
</dbReference>
<gene>
    <name evidence="1" type="ORF">HHK36_013462</name>
</gene>
<evidence type="ECO:0000313" key="2">
    <source>
        <dbReference type="Proteomes" id="UP000655225"/>
    </source>
</evidence>
<reference evidence="1 2" key="1">
    <citation type="submission" date="2020-04" db="EMBL/GenBank/DDBJ databases">
        <title>Plant Genome Project.</title>
        <authorList>
            <person name="Zhang R.-G."/>
        </authorList>
    </citation>
    <scope>NUCLEOTIDE SEQUENCE [LARGE SCALE GENOMIC DNA]</scope>
    <source>
        <strain evidence="1">YNK0</strain>
        <tissue evidence="1">Leaf</tissue>
    </source>
</reference>
<sequence>MGQGEELKTRSDPKVEIQERGEIFFFYRPKVDKEGVHSADDVQRLYLVLHPESGERAVEEKQAPDSGKEGLGFVLEPKWALASPYSNGHGLHPHLLLHVRALCSNPDGPRLHVRSPMDMDFTHISLCKFRPLLHAGPPMDMGFTHISLVGCEFLLISASGDIEEELGLELKTEGKPEPSCSDLLKTFGETASATLLLKGNWV</sequence>
<dbReference type="EMBL" id="JABCRI010000009">
    <property type="protein sequence ID" value="KAF8400166.1"/>
    <property type="molecule type" value="Genomic_DNA"/>
</dbReference>
<comment type="caution">
    <text evidence="1">The sequence shown here is derived from an EMBL/GenBank/DDBJ whole genome shotgun (WGS) entry which is preliminary data.</text>
</comment>
<dbReference type="OrthoDB" id="1028014at2759"/>
<dbReference type="AlphaFoldDB" id="A0A834Z782"/>
<keyword evidence="2" id="KW-1185">Reference proteome</keyword>